<name>A0ABQ4T7Y7_METOR</name>
<dbReference type="PROSITE" id="PS01063">
    <property type="entry name" value="SIGMA70_ECF"/>
    <property type="match status" value="1"/>
</dbReference>
<dbReference type="InterPro" id="IPR007627">
    <property type="entry name" value="RNA_pol_sigma70_r2"/>
</dbReference>
<evidence type="ECO:0000256" key="2">
    <source>
        <dbReference type="ARBA" id="ARBA00023015"/>
    </source>
</evidence>
<keyword evidence="4 6" id="KW-0238">DNA-binding</keyword>
<evidence type="ECO:0000256" key="6">
    <source>
        <dbReference type="RuleBase" id="RU000716"/>
    </source>
</evidence>
<dbReference type="InterPro" id="IPR036388">
    <property type="entry name" value="WH-like_DNA-bd_sf"/>
</dbReference>
<dbReference type="Pfam" id="PF04542">
    <property type="entry name" value="Sigma70_r2"/>
    <property type="match status" value="1"/>
</dbReference>
<accession>A0ABQ4T7Y7</accession>
<evidence type="ECO:0000256" key="3">
    <source>
        <dbReference type="ARBA" id="ARBA00023082"/>
    </source>
</evidence>
<evidence type="ECO:0000256" key="4">
    <source>
        <dbReference type="ARBA" id="ARBA00023125"/>
    </source>
</evidence>
<evidence type="ECO:0000259" key="8">
    <source>
        <dbReference type="Pfam" id="PF04542"/>
    </source>
</evidence>
<evidence type="ECO:0000259" key="9">
    <source>
        <dbReference type="Pfam" id="PF08281"/>
    </source>
</evidence>
<dbReference type="Pfam" id="PF08281">
    <property type="entry name" value="Sigma70_r4_2"/>
    <property type="match status" value="1"/>
</dbReference>
<dbReference type="SUPFAM" id="SSF88946">
    <property type="entry name" value="Sigma2 domain of RNA polymerase sigma factors"/>
    <property type="match status" value="1"/>
</dbReference>
<proteinExistence type="inferred from homology"/>
<evidence type="ECO:0000256" key="1">
    <source>
        <dbReference type="ARBA" id="ARBA00010641"/>
    </source>
</evidence>
<dbReference type="PANTHER" id="PTHR43133:SF25">
    <property type="entry name" value="RNA POLYMERASE SIGMA FACTOR RFAY-RELATED"/>
    <property type="match status" value="1"/>
</dbReference>
<dbReference type="InterPro" id="IPR000838">
    <property type="entry name" value="RNA_pol_sigma70_ECF_CS"/>
</dbReference>
<evidence type="ECO:0000313" key="11">
    <source>
        <dbReference type="Proteomes" id="UP001055156"/>
    </source>
</evidence>
<dbReference type="RefSeq" id="WP_238310133.1">
    <property type="nucleotide sequence ID" value="NZ_BPQV01000002.1"/>
</dbReference>
<keyword evidence="5 6" id="KW-0804">Transcription</keyword>
<dbReference type="InterPro" id="IPR013324">
    <property type="entry name" value="RNA_pol_sigma_r3/r4-like"/>
</dbReference>
<protein>
    <recommendedName>
        <fullName evidence="6">RNA polymerase sigma factor</fullName>
    </recommendedName>
</protein>
<dbReference type="PANTHER" id="PTHR43133">
    <property type="entry name" value="RNA POLYMERASE ECF-TYPE SIGMA FACTO"/>
    <property type="match status" value="1"/>
</dbReference>
<evidence type="ECO:0000256" key="5">
    <source>
        <dbReference type="ARBA" id="ARBA00023163"/>
    </source>
</evidence>
<dbReference type="NCBIfam" id="TIGR02937">
    <property type="entry name" value="sigma70-ECF"/>
    <property type="match status" value="1"/>
</dbReference>
<feature type="domain" description="RNA polymerase sigma-70 region 2" evidence="8">
    <location>
        <begin position="88"/>
        <end position="150"/>
    </location>
</feature>
<dbReference type="InterPro" id="IPR014284">
    <property type="entry name" value="RNA_pol_sigma-70_dom"/>
</dbReference>
<sequence length="244" mass="26369">MDGRKRTQPRGEIAETASPASGPGAPRRGRLPQAARDHLGAQLRDLYTAVSDTESQRLTELVARLSAALDALDADARSGFGKELIAALPALRGFALSLAVSAAKADDLVQETMLKAWANREKFQPGTNFLAWLFTILRNHFYSEIRKHRREVEDADGIAASGLIALPDQVDRVELQNVWTNLAKLPASQREALLLVGAHGMTYEDAADLIGCQVGTVKSRVSRARNTLADALGFADGRLSRASV</sequence>
<gene>
    <name evidence="10" type="ORF">LKMONMHP_1044</name>
</gene>
<comment type="similarity">
    <text evidence="1 6">Belongs to the sigma-70 factor family. ECF subfamily.</text>
</comment>
<dbReference type="EMBL" id="BPQV01000002">
    <property type="protein sequence ID" value="GJE26197.1"/>
    <property type="molecule type" value="Genomic_DNA"/>
</dbReference>
<feature type="region of interest" description="Disordered" evidence="7">
    <location>
        <begin position="1"/>
        <end position="31"/>
    </location>
</feature>
<dbReference type="CDD" id="cd06171">
    <property type="entry name" value="Sigma70_r4"/>
    <property type="match status" value="1"/>
</dbReference>
<dbReference type="Gene3D" id="1.10.10.10">
    <property type="entry name" value="Winged helix-like DNA-binding domain superfamily/Winged helix DNA-binding domain"/>
    <property type="match status" value="1"/>
</dbReference>
<dbReference type="Proteomes" id="UP001055156">
    <property type="component" value="Unassembled WGS sequence"/>
</dbReference>
<reference evidence="10" key="1">
    <citation type="journal article" date="2021" name="Front. Microbiol.">
        <title>Comprehensive Comparative Genomics and Phenotyping of Methylobacterium Species.</title>
        <authorList>
            <person name="Alessa O."/>
            <person name="Ogura Y."/>
            <person name="Fujitani Y."/>
            <person name="Takami H."/>
            <person name="Hayashi T."/>
            <person name="Sahin N."/>
            <person name="Tani A."/>
        </authorList>
    </citation>
    <scope>NUCLEOTIDE SEQUENCE</scope>
    <source>
        <strain evidence="10">NBRC 15689</strain>
    </source>
</reference>
<dbReference type="SUPFAM" id="SSF88659">
    <property type="entry name" value="Sigma3 and sigma4 domains of RNA polymerase sigma factors"/>
    <property type="match status" value="1"/>
</dbReference>
<feature type="domain" description="RNA polymerase sigma factor 70 region 4 type 2" evidence="9">
    <location>
        <begin position="180"/>
        <end position="228"/>
    </location>
</feature>
<dbReference type="InterPro" id="IPR013325">
    <property type="entry name" value="RNA_pol_sigma_r2"/>
</dbReference>
<organism evidence="10 11">
    <name type="scientific">Methylobacterium organophilum</name>
    <dbReference type="NCBI Taxonomy" id="410"/>
    <lineage>
        <taxon>Bacteria</taxon>
        <taxon>Pseudomonadati</taxon>
        <taxon>Pseudomonadota</taxon>
        <taxon>Alphaproteobacteria</taxon>
        <taxon>Hyphomicrobiales</taxon>
        <taxon>Methylobacteriaceae</taxon>
        <taxon>Methylobacterium</taxon>
    </lineage>
</organism>
<dbReference type="Gene3D" id="1.10.1740.10">
    <property type="match status" value="1"/>
</dbReference>
<keyword evidence="11" id="KW-1185">Reference proteome</keyword>
<dbReference type="InterPro" id="IPR039425">
    <property type="entry name" value="RNA_pol_sigma-70-like"/>
</dbReference>
<comment type="caution">
    <text evidence="10">The sequence shown here is derived from an EMBL/GenBank/DDBJ whole genome shotgun (WGS) entry which is preliminary data.</text>
</comment>
<keyword evidence="2 6" id="KW-0805">Transcription regulation</keyword>
<evidence type="ECO:0000313" key="10">
    <source>
        <dbReference type="EMBL" id="GJE26197.1"/>
    </source>
</evidence>
<keyword evidence="3 6" id="KW-0731">Sigma factor</keyword>
<dbReference type="InterPro" id="IPR013249">
    <property type="entry name" value="RNA_pol_sigma70_r4_t2"/>
</dbReference>
<reference evidence="10" key="2">
    <citation type="submission" date="2021-08" db="EMBL/GenBank/DDBJ databases">
        <authorList>
            <person name="Tani A."/>
            <person name="Ola A."/>
            <person name="Ogura Y."/>
            <person name="Katsura K."/>
            <person name="Hayashi T."/>
        </authorList>
    </citation>
    <scope>NUCLEOTIDE SEQUENCE</scope>
    <source>
        <strain evidence="10">NBRC 15689</strain>
    </source>
</reference>
<evidence type="ECO:0000256" key="7">
    <source>
        <dbReference type="SAM" id="MobiDB-lite"/>
    </source>
</evidence>